<dbReference type="Gene3D" id="2.60.40.1180">
    <property type="entry name" value="Golgi alpha-mannosidase II"/>
    <property type="match status" value="1"/>
</dbReference>
<dbReference type="InterPro" id="IPR013780">
    <property type="entry name" value="Glyco_hydro_b"/>
</dbReference>
<dbReference type="InterPro" id="IPR037439">
    <property type="entry name" value="Branching_enzy"/>
</dbReference>
<dbReference type="Pfam" id="PF00128">
    <property type="entry name" value="Alpha-amylase"/>
    <property type="match status" value="2"/>
</dbReference>
<dbReference type="NCBIfam" id="NF008967">
    <property type="entry name" value="PRK12313.1"/>
    <property type="match status" value="1"/>
</dbReference>
<dbReference type="PANTHER" id="PTHR43651:SF3">
    <property type="entry name" value="1,4-ALPHA-GLUCAN-BRANCHING ENZYME"/>
    <property type="match status" value="1"/>
</dbReference>
<organism evidence="14 15">
    <name type="scientific">Candidatus Phycosocius bacilliformis</name>
    <dbReference type="NCBI Taxonomy" id="1445552"/>
    <lineage>
        <taxon>Bacteria</taxon>
        <taxon>Pseudomonadati</taxon>
        <taxon>Pseudomonadota</taxon>
        <taxon>Alphaproteobacteria</taxon>
        <taxon>Caulobacterales</taxon>
        <taxon>Caulobacterales incertae sedis</taxon>
        <taxon>Candidatus Phycosocius</taxon>
    </lineage>
</organism>
<dbReference type="CDD" id="cd02855">
    <property type="entry name" value="E_set_GBE_prok_N"/>
    <property type="match status" value="1"/>
</dbReference>
<evidence type="ECO:0000256" key="7">
    <source>
        <dbReference type="ARBA" id="ARBA00022679"/>
    </source>
</evidence>
<dbReference type="GO" id="GO:0005978">
    <property type="term" value="P:glycogen biosynthetic process"/>
    <property type="evidence" value="ECO:0007669"/>
    <property type="project" value="UniProtKB-UniRule"/>
</dbReference>
<dbReference type="Pfam" id="PF02922">
    <property type="entry name" value="CBM_48"/>
    <property type="match status" value="1"/>
</dbReference>
<comment type="pathway">
    <text evidence="3 10">Glycan biosynthesis; glycogen biosynthesis.</text>
</comment>
<keyword evidence="9 10" id="KW-0119">Carbohydrate metabolism</keyword>
<dbReference type="FunFam" id="3.20.20.80:FF:000003">
    <property type="entry name" value="1,4-alpha-glucan branching enzyme GlgB"/>
    <property type="match status" value="1"/>
</dbReference>
<evidence type="ECO:0000256" key="4">
    <source>
        <dbReference type="ARBA" id="ARBA00009000"/>
    </source>
</evidence>
<dbReference type="GO" id="GO:0043169">
    <property type="term" value="F:cation binding"/>
    <property type="evidence" value="ECO:0007669"/>
    <property type="project" value="InterPro"/>
</dbReference>
<dbReference type="Pfam" id="PF02806">
    <property type="entry name" value="Alpha-amylase_C"/>
    <property type="match status" value="1"/>
</dbReference>
<reference evidence="14 15" key="1">
    <citation type="journal article" date="2018" name="Genome Announc.">
        <title>Draft Genome Sequence of "Candidatus Phycosocius bacilliformis," an Alphaproteobacterial Ectosymbiont of the Hydrocarbon-Producing Green Alga Botryococcus braunii.</title>
        <authorList>
            <person name="Tanabe Y."/>
            <person name="Yamaguchi H."/>
            <person name="Watanabe M.M."/>
        </authorList>
    </citation>
    <scope>NUCLEOTIDE SEQUENCE [LARGE SCALE GENOMIC DNA]</scope>
    <source>
        <strain evidence="14 15">BOTRYCO-2</strain>
    </source>
</reference>
<dbReference type="EC" id="2.4.1.18" evidence="10"/>
<dbReference type="OrthoDB" id="9800174at2"/>
<keyword evidence="6 10" id="KW-0328">Glycosyltransferase</keyword>
<evidence type="ECO:0000256" key="5">
    <source>
        <dbReference type="ARBA" id="ARBA00022600"/>
    </source>
</evidence>
<dbReference type="CDD" id="cd11322">
    <property type="entry name" value="AmyAc_Glg_BE"/>
    <property type="match status" value="1"/>
</dbReference>
<dbReference type="AlphaFoldDB" id="A0A2P2ED95"/>
<dbReference type="EMBL" id="BFBR01000009">
    <property type="protein sequence ID" value="GBF59020.1"/>
    <property type="molecule type" value="Genomic_DNA"/>
</dbReference>
<keyword evidence="15" id="KW-1185">Reference proteome</keyword>
<accession>A0A2P2ED95</accession>
<dbReference type="Gene3D" id="2.60.40.10">
    <property type="entry name" value="Immunoglobulins"/>
    <property type="match status" value="2"/>
</dbReference>
<keyword evidence="5 10" id="KW-0321">Glycogen metabolism</keyword>
<dbReference type="HAMAP" id="MF_00685">
    <property type="entry name" value="GlgB"/>
    <property type="match status" value="1"/>
</dbReference>
<evidence type="ECO:0000256" key="12">
    <source>
        <dbReference type="SAM" id="MobiDB-lite"/>
    </source>
</evidence>
<comment type="similarity">
    <text evidence="4 10">Belongs to the glycosyl hydrolase 13 family. GlgB subfamily.</text>
</comment>
<dbReference type="PANTHER" id="PTHR43651">
    <property type="entry name" value="1,4-ALPHA-GLUCAN-BRANCHING ENZYME"/>
    <property type="match status" value="1"/>
</dbReference>
<dbReference type="InterPro" id="IPR006047">
    <property type="entry name" value="GH13_cat_dom"/>
</dbReference>
<keyword evidence="7 10" id="KW-0808">Transferase</keyword>
<dbReference type="RefSeq" id="WP_108985874.1">
    <property type="nucleotide sequence ID" value="NZ_BFBR01000009.1"/>
</dbReference>
<dbReference type="InterPro" id="IPR014756">
    <property type="entry name" value="Ig_E-set"/>
</dbReference>
<feature type="domain" description="Glycosyl hydrolase family 13 catalytic" evidence="13">
    <location>
        <begin position="273"/>
        <end position="642"/>
    </location>
</feature>
<proteinExistence type="inferred from homology"/>
<dbReference type="SUPFAM" id="SSF51011">
    <property type="entry name" value="Glycosyl hydrolase domain"/>
    <property type="match status" value="1"/>
</dbReference>
<evidence type="ECO:0000313" key="14">
    <source>
        <dbReference type="EMBL" id="GBF59020.1"/>
    </source>
</evidence>
<comment type="function">
    <text evidence="2 10">Catalyzes the formation of the alpha-1,6-glucosidic linkages in glycogen by scission of a 1,4-alpha-linked oligosaccharide from growing alpha-1,4-glucan chains and the subsequent attachment of the oligosaccharide to the alpha-1,6 position.</text>
</comment>
<dbReference type="InterPro" id="IPR054169">
    <property type="entry name" value="GlgB_N"/>
</dbReference>
<dbReference type="SUPFAM" id="SSF51445">
    <property type="entry name" value="(Trans)glycosidases"/>
    <property type="match status" value="1"/>
</dbReference>
<feature type="active site" description="Proton donor" evidence="10 11">
    <location>
        <position position="485"/>
    </location>
</feature>
<dbReference type="InterPro" id="IPR006048">
    <property type="entry name" value="A-amylase/branching_C"/>
</dbReference>
<feature type="region of interest" description="Disordered" evidence="12">
    <location>
        <begin position="1"/>
        <end position="23"/>
    </location>
</feature>
<evidence type="ECO:0000313" key="15">
    <source>
        <dbReference type="Proteomes" id="UP000245086"/>
    </source>
</evidence>
<dbReference type="FunFam" id="2.60.40.1180:FF:000002">
    <property type="entry name" value="1,4-alpha-glucan branching enzyme GlgB"/>
    <property type="match status" value="1"/>
</dbReference>
<dbReference type="InterPro" id="IPR017853">
    <property type="entry name" value="GH"/>
</dbReference>
<dbReference type="InterPro" id="IPR006407">
    <property type="entry name" value="GlgB"/>
</dbReference>
<protein>
    <recommendedName>
        <fullName evidence="10">1,4-alpha-glucan branching enzyme GlgB</fullName>
        <ecNumber evidence="10">2.4.1.18</ecNumber>
    </recommendedName>
    <alternativeName>
        <fullName evidence="10">1,4-alpha-D-glucan:1,4-alpha-D-glucan 6-glucosyl-transferase</fullName>
    </alternativeName>
    <alternativeName>
        <fullName evidence="10">Alpha-(1-&gt;4)-glucan branching enzyme</fullName>
    </alternativeName>
    <alternativeName>
        <fullName evidence="10">Glycogen branching enzyme</fullName>
        <shortName evidence="10">BE</shortName>
    </alternativeName>
</protein>
<dbReference type="GO" id="GO:0005829">
    <property type="term" value="C:cytosol"/>
    <property type="evidence" value="ECO:0007669"/>
    <property type="project" value="TreeGrafter"/>
</dbReference>
<dbReference type="InterPro" id="IPR044143">
    <property type="entry name" value="GlgB_N_E_set_prok"/>
</dbReference>
<evidence type="ECO:0000259" key="13">
    <source>
        <dbReference type="SMART" id="SM00642"/>
    </source>
</evidence>
<evidence type="ECO:0000256" key="6">
    <source>
        <dbReference type="ARBA" id="ARBA00022676"/>
    </source>
</evidence>
<dbReference type="Pfam" id="PF22019">
    <property type="entry name" value="GlgB_N"/>
    <property type="match status" value="1"/>
</dbReference>
<comment type="caution">
    <text evidence="14">The sequence shown here is derived from an EMBL/GenBank/DDBJ whole genome shotgun (WGS) entry which is preliminary data.</text>
</comment>
<evidence type="ECO:0000256" key="11">
    <source>
        <dbReference type="PIRSR" id="PIRSR000463-1"/>
    </source>
</evidence>
<dbReference type="InterPro" id="IPR004193">
    <property type="entry name" value="Glyco_hydro_13_N"/>
</dbReference>
<evidence type="ECO:0000256" key="2">
    <source>
        <dbReference type="ARBA" id="ARBA00002953"/>
    </source>
</evidence>
<evidence type="ECO:0000256" key="8">
    <source>
        <dbReference type="ARBA" id="ARBA00023056"/>
    </source>
</evidence>
<evidence type="ECO:0000256" key="3">
    <source>
        <dbReference type="ARBA" id="ARBA00004964"/>
    </source>
</evidence>
<dbReference type="Proteomes" id="UP000245086">
    <property type="component" value="Unassembled WGS sequence"/>
</dbReference>
<sequence>MAIRTRKQKPVADTPLHTTHTMSTDLAHPDEIAALIGGRHANPFAFLGPHLDEAASTWIIRCFLPGAESVAVVFEDQAVEMVQLHKEGLFAARIELVPGRPHYHFKARWDGRDIALEDPFRFPVILNGKEILRFRQGQLWRAWETLGARSLTLEGVHGFAFAVWAPAAQRVSVVGPFNNWDGRRHIMRKLHDAGIWEIFIPGLSVDDIYKYEIIGADGSLQPLKSDPFGQAAEVRPANASRLVEPVKANNQDQNWLENRHSRHGLDAPISVYEVHAGSFRRKPEEGNRPLTYGELGDWLIPYVREMGFTHVQFMPLTEYPFDGSWGYQPVGMYAVTSRYGSPDEFRDLVARLHAADIGVLCDFVPAHFPIDGHGLNRFDGTALYEHADPRLGFHPDWKTNIYDFTKPEVVNFLVSSALYWLDRFKIDGLRVDAVSSMLYLDYSRAEGEWIPNIYGGNINLEAVQFMRRLNEMCYGEADGIMMVAEESTAWAGVCKPTYDGGLGFGFKWNLGWMHDTLQYMSRDPIHRAWHHGEITFGLAYAWSENFMLALSHDEVVHGKGSIFSRMPGDDWQRYANLRAYYALMWAHPGKKLIFMGAEFAQVAEWNYEGSLDWHLLDQPGHRGVQSLVRDLNHLYRSLPALHQRDCDPSGFDWVQADAADVSVFAFLRWNHDRSEKLLALINMTPVPRTEYRVGVPHAGRWKVILNTDSAAYHGSNYDGPDQVEAEAVAFNGQPHSIVLTLPPLAGLYLIPA</sequence>
<dbReference type="SMART" id="SM00642">
    <property type="entry name" value="Aamy"/>
    <property type="match status" value="1"/>
</dbReference>
<keyword evidence="8 10" id="KW-0320">Glycogen biosynthesis</keyword>
<dbReference type="Gene3D" id="3.20.20.80">
    <property type="entry name" value="Glycosidases"/>
    <property type="match status" value="1"/>
</dbReference>
<feature type="active site" description="Nucleophile" evidence="10 11">
    <location>
        <position position="432"/>
    </location>
</feature>
<dbReference type="NCBIfam" id="TIGR01515">
    <property type="entry name" value="branching_enzym"/>
    <property type="match status" value="1"/>
</dbReference>
<evidence type="ECO:0000256" key="1">
    <source>
        <dbReference type="ARBA" id="ARBA00000826"/>
    </source>
</evidence>
<dbReference type="SUPFAM" id="SSF81296">
    <property type="entry name" value="E set domains"/>
    <property type="match status" value="2"/>
</dbReference>
<gene>
    <name evidence="10 14" type="primary">glgB</name>
    <name evidence="14" type="ORF">PbB2_02712</name>
</gene>
<dbReference type="UniPathway" id="UPA00164"/>
<evidence type="ECO:0000256" key="9">
    <source>
        <dbReference type="ARBA" id="ARBA00023277"/>
    </source>
</evidence>
<evidence type="ECO:0000256" key="10">
    <source>
        <dbReference type="HAMAP-Rule" id="MF_00685"/>
    </source>
</evidence>
<comment type="subunit">
    <text evidence="10">Monomer.</text>
</comment>
<dbReference type="PIRSF" id="PIRSF000463">
    <property type="entry name" value="GlgB"/>
    <property type="match status" value="1"/>
</dbReference>
<dbReference type="GO" id="GO:0003844">
    <property type="term" value="F:1,4-alpha-glucan branching enzyme activity"/>
    <property type="evidence" value="ECO:0007669"/>
    <property type="project" value="UniProtKB-UniRule"/>
</dbReference>
<name>A0A2P2ED95_9PROT</name>
<dbReference type="GO" id="GO:0004553">
    <property type="term" value="F:hydrolase activity, hydrolyzing O-glycosyl compounds"/>
    <property type="evidence" value="ECO:0007669"/>
    <property type="project" value="InterPro"/>
</dbReference>
<dbReference type="NCBIfam" id="NF003811">
    <property type="entry name" value="PRK05402.1"/>
    <property type="match status" value="1"/>
</dbReference>
<dbReference type="InterPro" id="IPR013783">
    <property type="entry name" value="Ig-like_fold"/>
</dbReference>
<comment type="catalytic activity">
    <reaction evidence="1 10">
        <text>Transfers a segment of a (1-&gt;4)-alpha-D-glucan chain to a primary hydroxy group in a similar glucan chain.</text>
        <dbReference type="EC" id="2.4.1.18"/>
    </reaction>
</comment>